<dbReference type="OrthoDB" id="9812295at2"/>
<dbReference type="InterPro" id="IPR029039">
    <property type="entry name" value="Flavoprotein-like_sf"/>
</dbReference>
<evidence type="ECO:0000259" key="1">
    <source>
        <dbReference type="Pfam" id="PF03358"/>
    </source>
</evidence>
<gene>
    <name evidence="2" type="ORF">GA0074695_0922</name>
</gene>
<name>A0A1C4UXP9_MICVI</name>
<dbReference type="PANTHER" id="PTHR30543:SF21">
    <property type="entry name" value="NAD(P)H-DEPENDENT FMN REDUCTASE LOT6"/>
    <property type="match status" value="1"/>
</dbReference>
<dbReference type="GO" id="GO:0005829">
    <property type="term" value="C:cytosol"/>
    <property type="evidence" value="ECO:0007669"/>
    <property type="project" value="TreeGrafter"/>
</dbReference>
<proteinExistence type="predicted"/>
<keyword evidence="3" id="KW-1185">Reference proteome</keyword>
<dbReference type="Pfam" id="PF03358">
    <property type="entry name" value="FMN_red"/>
    <property type="match status" value="1"/>
</dbReference>
<dbReference type="InterPro" id="IPR005025">
    <property type="entry name" value="FMN_Rdtase-like_dom"/>
</dbReference>
<evidence type="ECO:0000313" key="3">
    <source>
        <dbReference type="Proteomes" id="UP000198242"/>
    </source>
</evidence>
<dbReference type="SUPFAM" id="SSF52218">
    <property type="entry name" value="Flavoproteins"/>
    <property type="match status" value="1"/>
</dbReference>
<evidence type="ECO:0000313" key="2">
    <source>
        <dbReference type="EMBL" id="SCE76498.1"/>
    </source>
</evidence>
<dbReference type="RefSeq" id="WP_089005122.1">
    <property type="nucleotide sequence ID" value="NZ_LT607411.1"/>
</dbReference>
<feature type="domain" description="NADPH-dependent FMN reductase-like" evidence="1">
    <location>
        <begin position="12"/>
        <end position="146"/>
    </location>
</feature>
<dbReference type="Gene3D" id="3.40.50.360">
    <property type="match status" value="1"/>
</dbReference>
<dbReference type="EMBL" id="LT607411">
    <property type="protein sequence ID" value="SCE76498.1"/>
    <property type="molecule type" value="Genomic_DNA"/>
</dbReference>
<dbReference type="Proteomes" id="UP000198242">
    <property type="component" value="Chromosome I"/>
</dbReference>
<organism evidence="2 3">
    <name type="scientific">Micromonospora viridifaciens</name>
    <dbReference type="NCBI Taxonomy" id="1881"/>
    <lineage>
        <taxon>Bacteria</taxon>
        <taxon>Bacillati</taxon>
        <taxon>Actinomycetota</taxon>
        <taxon>Actinomycetes</taxon>
        <taxon>Micromonosporales</taxon>
        <taxon>Micromonosporaceae</taxon>
        <taxon>Micromonospora</taxon>
    </lineage>
</organism>
<reference evidence="3" key="1">
    <citation type="submission" date="2016-06" db="EMBL/GenBank/DDBJ databases">
        <authorList>
            <person name="Varghese N."/>
            <person name="Submissions Spin"/>
        </authorList>
    </citation>
    <scope>NUCLEOTIDE SEQUENCE [LARGE SCALE GENOMIC DNA]</scope>
    <source>
        <strain evidence="3">DSM 43909</strain>
    </source>
</reference>
<dbReference type="GO" id="GO:0010181">
    <property type="term" value="F:FMN binding"/>
    <property type="evidence" value="ECO:0007669"/>
    <property type="project" value="TreeGrafter"/>
</dbReference>
<sequence length="194" mass="21327">MTTQEHPTPLTLAVIVGSVRQPRMGRVVADWFADRAARRDDVRVDLVDLAEVALPLTDTPPGGNPDSPIADRMAAADAFMVVTPEYNHSFPAALKNAIDWHHREWAAKPVGFVSYGAGSGGIRAVEQLRLVFAELHAATTRTGVVLTAPWERLDRQGRLVDDAPLRKAADATLDELTWWAEALRTARRNRPYGS</sequence>
<dbReference type="AlphaFoldDB" id="A0A1C4UXP9"/>
<dbReference type="PANTHER" id="PTHR30543">
    <property type="entry name" value="CHROMATE REDUCTASE"/>
    <property type="match status" value="1"/>
</dbReference>
<accession>A0A1C4UXP9</accession>
<dbReference type="GO" id="GO:0016491">
    <property type="term" value="F:oxidoreductase activity"/>
    <property type="evidence" value="ECO:0007669"/>
    <property type="project" value="InterPro"/>
</dbReference>
<protein>
    <submittedName>
        <fullName evidence="2">NAD(P)H-dependent FMN reductase</fullName>
    </submittedName>
</protein>
<dbReference type="InterPro" id="IPR050712">
    <property type="entry name" value="NAD(P)H-dep_reductase"/>
</dbReference>